<comment type="caution">
    <text evidence="2">The sequence shown here is derived from an EMBL/GenBank/DDBJ whole genome shotgun (WGS) entry which is preliminary data.</text>
</comment>
<keyword evidence="1" id="KW-1133">Transmembrane helix</keyword>
<proteinExistence type="predicted"/>
<feature type="transmembrane region" description="Helical" evidence="1">
    <location>
        <begin position="171"/>
        <end position="189"/>
    </location>
</feature>
<feature type="transmembrane region" description="Helical" evidence="1">
    <location>
        <begin position="114"/>
        <end position="135"/>
    </location>
</feature>
<reference evidence="2 3" key="1">
    <citation type="submission" date="2023-07" db="EMBL/GenBank/DDBJ databases">
        <title>Sequencing the genomes of 1000 actinobacteria strains.</title>
        <authorList>
            <person name="Klenk H.-P."/>
        </authorList>
    </citation>
    <scope>NUCLEOTIDE SEQUENCE [LARGE SCALE GENOMIC DNA]</scope>
    <source>
        <strain evidence="2 3">DSM 44709</strain>
    </source>
</reference>
<organism evidence="2 3">
    <name type="scientific">Catenuloplanes indicus</name>
    <dbReference type="NCBI Taxonomy" id="137267"/>
    <lineage>
        <taxon>Bacteria</taxon>
        <taxon>Bacillati</taxon>
        <taxon>Actinomycetota</taxon>
        <taxon>Actinomycetes</taxon>
        <taxon>Micromonosporales</taxon>
        <taxon>Micromonosporaceae</taxon>
        <taxon>Catenuloplanes</taxon>
    </lineage>
</organism>
<evidence type="ECO:0000313" key="2">
    <source>
        <dbReference type="EMBL" id="MDQ0364129.1"/>
    </source>
</evidence>
<keyword evidence="1" id="KW-0472">Membrane</keyword>
<sequence>MTPGLVLHLRARRAPAAVAISAGAIALVAGGWRWLAGDLAIYPGLAVLTAALAMAPLVPTLGGTDAALERTVALPWPPRRVAHLVTAAAIVAGLLLATRLAGAEFGPAGQIVRNAAGLVGLAGLTAALFGAGYAWQAPILWAGVQAFGTPDAPEAWKRAAFWLIQPAGDRAAAVTGAVLLLAGLIGYGLRAGPPVAAAQTPIDR</sequence>
<dbReference type="AlphaFoldDB" id="A0AAE4AVM7"/>
<dbReference type="RefSeq" id="WP_307235285.1">
    <property type="nucleotide sequence ID" value="NZ_JAUSUZ010000001.1"/>
</dbReference>
<evidence type="ECO:0000313" key="3">
    <source>
        <dbReference type="Proteomes" id="UP001240236"/>
    </source>
</evidence>
<evidence type="ECO:0000256" key="1">
    <source>
        <dbReference type="SAM" id="Phobius"/>
    </source>
</evidence>
<protein>
    <submittedName>
        <fullName evidence="2">Uncharacterized protein</fullName>
    </submittedName>
</protein>
<gene>
    <name evidence="2" type="ORF">J2S42_000798</name>
</gene>
<feature type="transmembrane region" description="Helical" evidence="1">
    <location>
        <begin position="81"/>
        <end position="102"/>
    </location>
</feature>
<dbReference type="EMBL" id="JAUSUZ010000001">
    <property type="protein sequence ID" value="MDQ0364129.1"/>
    <property type="molecule type" value="Genomic_DNA"/>
</dbReference>
<keyword evidence="1" id="KW-0812">Transmembrane</keyword>
<feature type="transmembrane region" description="Helical" evidence="1">
    <location>
        <begin position="14"/>
        <end position="32"/>
    </location>
</feature>
<keyword evidence="3" id="KW-1185">Reference proteome</keyword>
<feature type="transmembrane region" description="Helical" evidence="1">
    <location>
        <begin position="39"/>
        <end position="61"/>
    </location>
</feature>
<dbReference type="Proteomes" id="UP001240236">
    <property type="component" value="Unassembled WGS sequence"/>
</dbReference>
<name>A0AAE4AVM7_9ACTN</name>
<accession>A0AAE4AVM7</accession>